<gene>
    <name evidence="1" type="primary">orf44</name>
</gene>
<dbReference type="AlphaFoldDB" id="A0A1Z1MJX0"/>
<keyword evidence="1" id="KW-0150">Chloroplast</keyword>
<dbReference type="RefSeq" id="YP_009397157.1">
    <property type="nucleotide sequence ID" value="NC_035286.1"/>
</dbReference>
<protein>
    <submittedName>
        <fullName evidence="1">Uncharacterized protein</fullName>
    </submittedName>
</protein>
<evidence type="ECO:0000313" key="1">
    <source>
        <dbReference type="EMBL" id="ARW66343.1"/>
    </source>
</evidence>
<dbReference type="EMBL" id="MF101442">
    <property type="protein sequence ID" value="ARW66343.1"/>
    <property type="molecule type" value="Genomic_DNA"/>
</dbReference>
<geneLocation type="chloroplast" evidence="1"/>
<accession>A0A1Z1MJX0</accession>
<name>A0A1Z1MJX0_9FLOR</name>
<reference evidence="1" key="1">
    <citation type="journal article" date="2017" name="J. Phycol.">
        <title>Analysis of chloroplast genomes and a supermatrix inform reclassification of the Rhodomelaceae (Rhodophyta).</title>
        <authorList>
            <person name="Diaz-Tapia P."/>
            <person name="Maggs C.A."/>
            <person name="West J.A."/>
            <person name="Verbruggen H."/>
        </authorList>
    </citation>
    <scope>NUCLEOTIDE SEQUENCE</scope>
    <source>
        <strain evidence="1">PD1024</strain>
    </source>
</reference>
<keyword evidence="1" id="KW-0934">Plastid</keyword>
<organism evidence="1">
    <name type="scientific">Thuretia quercifolia</name>
    <dbReference type="NCBI Taxonomy" id="189650"/>
    <lineage>
        <taxon>Eukaryota</taxon>
        <taxon>Rhodophyta</taxon>
        <taxon>Florideophyceae</taxon>
        <taxon>Rhodymeniophycidae</taxon>
        <taxon>Ceramiales</taxon>
        <taxon>Dasyaceae</taxon>
        <taxon>Thuretia</taxon>
    </lineage>
</organism>
<dbReference type="GeneID" id="33359471"/>
<proteinExistence type="predicted"/>
<sequence>MQLKLLENKIIEKQENNIVDKINVFKIYNKMKIFHLGKLIKHFE</sequence>